<dbReference type="Gene3D" id="2.60.120.10">
    <property type="entry name" value="Jelly Rolls"/>
    <property type="match status" value="1"/>
</dbReference>
<evidence type="ECO:0000313" key="2">
    <source>
        <dbReference type="EMBL" id="KAF3943781.1"/>
    </source>
</evidence>
<keyword evidence="1" id="KW-0732">Signal</keyword>
<gene>
    <name evidence="2" type="ORF">CMV_029691</name>
</gene>
<organism evidence="2 3">
    <name type="scientific">Castanea mollissima</name>
    <name type="common">Chinese chestnut</name>
    <dbReference type="NCBI Taxonomy" id="60419"/>
    <lineage>
        <taxon>Eukaryota</taxon>
        <taxon>Viridiplantae</taxon>
        <taxon>Streptophyta</taxon>
        <taxon>Embryophyta</taxon>
        <taxon>Tracheophyta</taxon>
        <taxon>Spermatophyta</taxon>
        <taxon>Magnoliopsida</taxon>
        <taxon>eudicotyledons</taxon>
        <taxon>Gunneridae</taxon>
        <taxon>Pentapetalae</taxon>
        <taxon>rosids</taxon>
        <taxon>fabids</taxon>
        <taxon>Fagales</taxon>
        <taxon>Fagaceae</taxon>
        <taxon>Castanea</taxon>
    </lineage>
</organism>
<accession>A0A8J4VD64</accession>
<proteinExistence type="predicted"/>
<protein>
    <submittedName>
        <fullName evidence="2">Uncharacterized protein</fullName>
    </submittedName>
</protein>
<dbReference type="Proteomes" id="UP000737018">
    <property type="component" value="Unassembled WGS sequence"/>
</dbReference>
<dbReference type="OrthoDB" id="1723875at2759"/>
<feature type="chain" id="PRO_5035149300" evidence="1">
    <location>
        <begin position="30"/>
        <end position="93"/>
    </location>
</feature>
<dbReference type="AlphaFoldDB" id="A0A8J4VD64"/>
<sequence length="93" mass="9736">MAISMSKLEFFFALVLAFTTLLMVTAGDADITSDFLNSAIAISAFGSANAGTISVPTSVFTTGIDNGILAKSFNTNIATIQAIKAWLTPQSIR</sequence>
<name>A0A8J4VD64_9ROSI</name>
<feature type="signal peptide" evidence="1">
    <location>
        <begin position="1"/>
        <end position="29"/>
    </location>
</feature>
<comment type="caution">
    <text evidence="2">The sequence shown here is derived from an EMBL/GenBank/DDBJ whole genome shotgun (WGS) entry which is preliminary data.</text>
</comment>
<dbReference type="InterPro" id="IPR014710">
    <property type="entry name" value="RmlC-like_jellyroll"/>
</dbReference>
<evidence type="ECO:0000313" key="3">
    <source>
        <dbReference type="Proteomes" id="UP000737018"/>
    </source>
</evidence>
<dbReference type="EMBL" id="JRKL02012778">
    <property type="protein sequence ID" value="KAF3943781.1"/>
    <property type="molecule type" value="Genomic_DNA"/>
</dbReference>
<keyword evidence="3" id="KW-1185">Reference proteome</keyword>
<reference evidence="2" key="1">
    <citation type="submission" date="2020-03" db="EMBL/GenBank/DDBJ databases">
        <title>Castanea mollissima Vanexum genome sequencing.</title>
        <authorList>
            <person name="Staton M."/>
        </authorList>
    </citation>
    <scope>NUCLEOTIDE SEQUENCE</scope>
    <source>
        <tissue evidence="2">Leaf</tissue>
    </source>
</reference>
<evidence type="ECO:0000256" key="1">
    <source>
        <dbReference type="SAM" id="SignalP"/>
    </source>
</evidence>